<evidence type="ECO:0000259" key="5">
    <source>
        <dbReference type="PROSITE" id="PS51634"/>
    </source>
</evidence>
<keyword evidence="3" id="KW-0539">Nucleus</keyword>
<feature type="region of interest" description="Disordered" evidence="4">
    <location>
        <begin position="58"/>
        <end position="105"/>
    </location>
</feature>
<gene>
    <name evidence="6" type="ORF">HJC23_005208</name>
</gene>
<feature type="region of interest" description="Disordered" evidence="4">
    <location>
        <begin position="1"/>
        <end position="42"/>
    </location>
</feature>
<proteinExistence type="inferred from homology"/>
<reference evidence="6 7" key="1">
    <citation type="journal article" date="2020" name="G3 (Bethesda)">
        <title>Improved Reference Genome for Cyclotella cryptica CCMP332, a Model for Cell Wall Morphogenesis, Salinity Adaptation, and Lipid Production in Diatoms (Bacillariophyta).</title>
        <authorList>
            <person name="Roberts W.R."/>
            <person name="Downey K.M."/>
            <person name="Ruck E.C."/>
            <person name="Traller J.C."/>
            <person name="Alverson A.J."/>
        </authorList>
    </citation>
    <scope>NUCLEOTIDE SEQUENCE [LARGE SCALE GENOMIC DNA]</scope>
    <source>
        <strain evidence="6 7">CCMP332</strain>
    </source>
</reference>
<feature type="region of interest" description="Disordered" evidence="4">
    <location>
        <begin position="329"/>
        <end position="434"/>
    </location>
</feature>
<accession>A0ABD3P4T3</accession>
<evidence type="ECO:0000256" key="2">
    <source>
        <dbReference type="ARBA" id="ARBA00007267"/>
    </source>
</evidence>
<feature type="compositionally biased region" description="Pro residues" evidence="4">
    <location>
        <begin position="1"/>
        <end position="11"/>
    </location>
</feature>
<evidence type="ECO:0000256" key="1">
    <source>
        <dbReference type="ARBA" id="ARBA00004123"/>
    </source>
</evidence>
<evidence type="ECO:0000313" key="6">
    <source>
        <dbReference type="EMBL" id="KAL3782534.1"/>
    </source>
</evidence>
<evidence type="ECO:0000313" key="7">
    <source>
        <dbReference type="Proteomes" id="UP001516023"/>
    </source>
</evidence>
<feature type="compositionally biased region" description="Polar residues" evidence="4">
    <location>
        <begin position="20"/>
        <end position="33"/>
    </location>
</feature>
<dbReference type="Pfam" id="PF03638">
    <property type="entry name" value="TCR"/>
    <property type="match status" value="2"/>
</dbReference>
<evidence type="ECO:0000256" key="4">
    <source>
        <dbReference type="SAM" id="MobiDB-lite"/>
    </source>
</evidence>
<comment type="similarity">
    <text evidence="2">Belongs to the lin-54 family.</text>
</comment>
<dbReference type="AlphaFoldDB" id="A0ABD3P4T3"/>
<feature type="compositionally biased region" description="Polar residues" evidence="4">
    <location>
        <begin position="704"/>
        <end position="719"/>
    </location>
</feature>
<protein>
    <recommendedName>
        <fullName evidence="5">CRC domain-containing protein</fullName>
    </recommendedName>
</protein>
<evidence type="ECO:0000256" key="3">
    <source>
        <dbReference type="ARBA" id="ARBA00023242"/>
    </source>
</evidence>
<dbReference type="InterPro" id="IPR033467">
    <property type="entry name" value="Tesmin/TSO1-like_CXC"/>
</dbReference>
<dbReference type="PANTHER" id="PTHR12446:SF34">
    <property type="entry name" value="PROTEIN LIN-54 HOMOLOG"/>
    <property type="match status" value="1"/>
</dbReference>
<dbReference type="PROSITE" id="PS51634">
    <property type="entry name" value="CRC"/>
    <property type="match status" value="1"/>
</dbReference>
<dbReference type="InterPro" id="IPR005172">
    <property type="entry name" value="CRC"/>
</dbReference>
<comment type="caution">
    <text evidence="6">The sequence shown here is derived from an EMBL/GenBank/DDBJ whole genome shotgun (WGS) entry which is preliminary data.</text>
</comment>
<dbReference type="EMBL" id="JABMIG020000283">
    <property type="protein sequence ID" value="KAL3782534.1"/>
    <property type="molecule type" value="Genomic_DNA"/>
</dbReference>
<keyword evidence="7" id="KW-1185">Reference proteome</keyword>
<dbReference type="SMART" id="SM01114">
    <property type="entry name" value="CXC"/>
    <property type="match status" value="2"/>
</dbReference>
<dbReference type="Proteomes" id="UP001516023">
    <property type="component" value="Unassembled WGS sequence"/>
</dbReference>
<feature type="domain" description="CRC" evidence="5">
    <location>
        <begin position="215"/>
        <end position="556"/>
    </location>
</feature>
<comment type="subcellular location">
    <subcellularLocation>
        <location evidence="1">Nucleus</location>
    </subcellularLocation>
</comment>
<dbReference type="InterPro" id="IPR028307">
    <property type="entry name" value="Lin-54_fam"/>
</dbReference>
<organism evidence="6 7">
    <name type="scientific">Cyclotella cryptica</name>
    <dbReference type="NCBI Taxonomy" id="29204"/>
    <lineage>
        <taxon>Eukaryota</taxon>
        <taxon>Sar</taxon>
        <taxon>Stramenopiles</taxon>
        <taxon>Ochrophyta</taxon>
        <taxon>Bacillariophyta</taxon>
        <taxon>Coscinodiscophyceae</taxon>
        <taxon>Thalassiosirophycidae</taxon>
        <taxon>Stephanodiscales</taxon>
        <taxon>Stephanodiscaceae</taxon>
        <taxon>Cyclotella</taxon>
    </lineage>
</organism>
<feature type="compositionally biased region" description="Basic and acidic residues" evidence="4">
    <location>
        <begin position="343"/>
        <end position="355"/>
    </location>
</feature>
<feature type="region of interest" description="Disordered" evidence="4">
    <location>
        <begin position="704"/>
        <end position="725"/>
    </location>
</feature>
<feature type="region of interest" description="Disordered" evidence="4">
    <location>
        <begin position="125"/>
        <end position="183"/>
    </location>
</feature>
<name>A0ABD3P4T3_9STRA</name>
<sequence length="851" mass="93775">MSSSPEQPPKPVILHDPSRLGQNTQTSPQQGPQQRPVIHPRIVRDGHVLVDEHLTTTWSRDDDGRPIRHIHSWHPSHPPSHTITANGAMHHGGTHGPPPPLRYGYVRQTSRSMRSSPDYYPYNRPHSHSWHYDRSEPSRPIPERPRPTPQFGRPAAAEGTYYPPQPPPPQESNPRDAKTGLLLPPHDGNVVPPPPPYYKTVVAVGNGGTVPAPVGGNGCSCKKSKCLKLYCACFSSSVLCSDGCKCEGCLNTPGEMRKKDNAIEVARRGVLERNPKAFEDKIGAGGGGVGVGGVGEMGLVRPVFAKVVVPPVRRVPEYDFRSLERVRDVSPKEEGTVYSSLDGIKRSGSREESVASKDSNGGAAAEHAPKQDTMPNDGKGGDNATEKSEGSSAACRRKSPTEQMAVLSTSALEGNRPIPYSRNPSPQDRYYRPSPTYRPPYAWDGRHYPRELESRRPFHFHSYYDHHNSMPPHGPVPHRVPDIRIPREMPPTTSYPYRPYEPPPLPPPIDARDQKQHRVGCKCKKSMCLKKYCECFQNGIQCGISCKCINCGNKPGEMKNQEEGGTQDVTAMEREDAVATMVSLGQSCSMEGESTPNLHVVSEDKEPTGIGRPPSLPSLASTCLNDDESYKENAREKDKASEQKLDFLAALASSALDDLRGEKRKSEEMESFKCDSDAENKRTCLEEAYKGYYANNMPSSTHYHQNYHWNPPTNENAESTSHKRPTPPFQMLKSITTQFHNVPTKSTTSSENNVKVAKLPKGLTFRKVCSSCGRQRAEHGEFGFGNKCPLTTCGKCGADTQCHQSRRVPMGVTCTLTESDGALTGYSKKYDAMLADLAARAEIRAEMGKGD</sequence>
<feature type="compositionally biased region" description="Basic and acidic residues" evidence="4">
    <location>
        <begin position="130"/>
        <end position="146"/>
    </location>
</feature>
<dbReference type="GO" id="GO:0005634">
    <property type="term" value="C:nucleus"/>
    <property type="evidence" value="ECO:0007669"/>
    <property type="project" value="UniProtKB-SubCell"/>
</dbReference>
<dbReference type="PANTHER" id="PTHR12446">
    <property type="entry name" value="TESMIN/TSO1-RELATED"/>
    <property type="match status" value="1"/>
</dbReference>